<dbReference type="AlphaFoldDB" id="A0A1I5EIF1"/>
<keyword evidence="2" id="KW-1185">Reference proteome</keyword>
<protein>
    <recommendedName>
        <fullName evidence="3">DUF2093 domain-containing protein</fullName>
    </recommendedName>
</protein>
<name>A0A1I5EIF1_9HYPH</name>
<gene>
    <name evidence="1" type="ORF">SAMN04488056_103199</name>
</gene>
<dbReference type="STRING" id="655353.SAMN04488056_103199"/>
<proteinExistence type="predicted"/>
<accession>A0A1I5EIF1</accession>
<evidence type="ECO:0000313" key="1">
    <source>
        <dbReference type="EMBL" id="SFO11302.1"/>
    </source>
</evidence>
<reference evidence="1 2" key="1">
    <citation type="submission" date="2016-10" db="EMBL/GenBank/DDBJ databases">
        <authorList>
            <person name="de Groot N.N."/>
        </authorList>
    </citation>
    <scope>NUCLEOTIDE SEQUENCE [LARGE SCALE GENOMIC DNA]</scope>
    <source>
        <strain evidence="1 2">CGMCC 1.9157</strain>
    </source>
</reference>
<dbReference type="InterPro" id="IPR018661">
    <property type="entry name" value="DUF2093"/>
</dbReference>
<dbReference type="Proteomes" id="UP000199236">
    <property type="component" value="Unassembled WGS sequence"/>
</dbReference>
<dbReference type="Pfam" id="PF09866">
    <property type="entry name" value="DUF2093"/>
    <property type="match status" value="1"/>
</dbReference>
<organism evidence="1 2">
    <name type="scientific">Cohaesibacter marisflavi</name>
    <dbReference type="NCBI Taxonomy" id="655353"/>
    <lineage>
        <taxon>Bacteria</taxon>
        <taxon>Pseudomonadati</taxon>
        <taxon>Pseudomonadota</taxon>
        <taxon>Alphaproteobacteria</taxon>
        <taxon>Hyphomicrobiales</taxon>
        <taxon>Cohaesibacteraceae</taxon>
    </lineage>
</organism>
<evidence type="ECO:0008006" key="3">
    <source>
        <dbReference type="Google" id="ProtNLM"/>
    </source>
</evidence>
<sequence>MMINLPNSGKEAVLRYKDADLQVIHSGSYVRCAVTGRPIPLDDLKYWSVDRQEAYIDCEASFQAEKAAAAKKD</sequence>
<evidence type="ECO:0000313" key="2">
    <source>
        <dbReference type="Proteomes" id="UP000199236"/>
    </source>
</evidence>
<dbReference type="RefSeq" id="WP_407062705.1">
    <property type="nucleotide sequence ID" value="NZ_FOVR01000003.1"/>
</dbReference>
<dbReference type="EMBL" id="FOVR01000003">
    <property type="protein sequence ID" value="SFO11302.1"/>
    <property type="molecule type" value="Genomic_DNA"/>
</dbReference>